<dbReference type="OrthoDB" id="2578740at2759"/>
<dbReference type="EMBL" id="JAGMUV010000024">
    <property type="protein sequence ID" value="KAH7121696.1"/>
    <property type="molecule type" value="Genomic_DNA"/>
</dbReference>
<feature type="domain" description="Xaa-Pro dipeptidyl-peptidase C-terminal" evidence="3">
    <location>
        <begin position="318"/>
        <end position="558"/>
    </location>
</feature>
<evidence type="ECO:0000256" key="2">
    <source>
        <dbReference type="SAM" id="MobiDB-lite"/>
    </source>
</evidence>
<evidence type="ECO:0000313" key="5">
    <source>
        <dbReference type="Proteomes" id="UP000738349"/>
    </source>
</evidence>
<dbReference type="PANTHER" id="PTHR43056">
    <property type="entry name" value="PEPTIDASE S9 PROLYL OLIGOPEPTIDASE"/>
    <property type="match status" value="1"/>
</dbReference>
<sequence>MATTTSSHSPYYRQAVPPQQVSPPLRGAPPLKHETILLDDGKTLLEKDIAIPMRDGISLFGDSYRPDPSLKARTPTIVLFAPFGKHGAVPRERFQNMGVDFGKLSQYTHWELPDPLPWCGEWGYSFLIVDPRGTWWSEGNASNHISPEEGRDGYDIVEWASKQQWSTGDIGWGGGVSYYAMSAYQTAVLKPPQLKAIMIWEGISDIYREVNAPGGIPNVPFQHFWMNMTGNGLGLTEDHAVASLEHPLFDEYWKSKVVDWRLIDVPVFSVTGWSSLGLHLRGTIEAWKQVSSPKKYLLIHGGREWSEFYTDENIQKQLLFWDRYLKGTSNDVDQWPRVQIDVRMSATHSSRRSESDFPPKAQLSKYRLAPDNKLTVLSSTGVSNGPAQYVSLTAHEPGSAALFDLKIDRPTEISGYSSVKLFVQALAFPDVDLFVALQKIDKDGQAVKFYHSTQKLEADATFGWLRASHRELDIASSIPERPVHLHQRRLWLRPQDIVEVNVELWPSSTIWEAGETLRLVVQGTTFTDQENFTQFKGPSHSFGEVRIWMGGDYDSELLVPEVTLLEK</sequence>
<proteinExistence type="predicted"/>
<dbReference type="Pfam" id="PF02129">
    <property type="entry name" value="Peptidase_S15"/>
    <property type="match status" value="1"/>
</dbReference>
<dbReference type="PANTHER" id="PTHR43056:SF10">
    <property type="entry name" value="COCE_NOND FAMILY, PUTATIVE (AFU_ORTHOLOGUE AFUA_7G00600)-RELATED"/>
    <property type="match status" value="1"/>
</dbReference>
<dbReference type="Gene3D" id="2.60.120.260">
    <property type="entry name" value="Galactose-binding domain-like"/>
    <property type="match status" value="1"/>
</dbReference>
<dbReference type="InterPro" id="IPR013736">
    <property type="entry name" value="Xaa-Pro_dipept_C"/>
</dbReference>
<keyword evidence="5" id="KW-1185">Reference proteome</keyword>
<name>A0A9P9IID7_9HYPO</name>
<dbReference type="Pfam" id="PF08530">
    <property type="entry name" value="PepX_C"/>
    <property type="match status" value="1"/>
</dbReference>
<dbReference type="AlphaFoldDB" id="A0A9P9IID7"/>
<dbReference type="SUPFAM" id="SSF49785">
    <property type="entry name" value="Galactose-binding domain-like"/>
    <property type="match status" value="1"/>
</dbReference>
<gene>
    <name evidence="4" type="ORF">EDB81DRAFT_700637</name>
</gene>
<dbReference type="NCBIfam" id="TIGR00976">
    <property type="entry name" value="CocE_NonD"/>
    <property type="match status" value="1"/>
</dbReference>
<dbReference type="GO" id="GO:0008239">
    <property type="term" value="F:dipeptidyl-peptidase activity"/>
    <property type="evidence" value="ECO:0007669"/>
    <property type="project" value="InterPro"/>
</dbReference>
<organism evidence="4 5">
    <name type="scientific">Dactylonectria macrodidyma</name>
    <dbReference type="NCBI Taxonomy" id="307937"/>
    <lineage>
        <taxon>Eukaryota</taxon>
        <taxon>Fungi</taxon>
        <taxon>Dikarya</taxon>
        <taxon>Ascomycota</taxon>
        <taxon>Pezizomycotina</taxon>
        <taxon>Sordariomycetes</taxon>
        <taxon>Hypocreomycetidae</taxon>
        <taxon>Hypocreales</taxon>
        <taxon>Nectriaceae</taxon>
        <taxon>Dactylonectria</taxon>
    </lineage>
</organism>
<dbReference type="InterPro" id="IPR029058">
    <property type="entry name" value="AB_hydrolase_fold"/>
</dbReference>
<dbReference type="InterPro" id="IPR000383">
    <property type="entry name" value="Xaa-Pro-like_dom"/>
</dbReference>
<protein>
    <submittedName>
        <fullName evidence="4">Alpha/Beta hydrolase protein</fullName>
    </submittedName>
</protein>
<dbReference type="InterPro" id="IPR008979">
    <property type="entry name" value="Galactose-bd-like_sf"/>
</dbReference>
<evidence type="ECO:0000313" key="4">
    <source>
        <dbReference type="EMBL" id="KAH7121696.1"/>
    </source>
</evidence>
<dbReference type="Gene3D" id="1.10.3020.20">
    <property type="match status" value="1"/>
</dbReference>
<comment type="caution">
    <text evidence="4">The sequence shown here is derived from an EMBL/GenBank/DDBJ whole genome shotgun (WGS) entry which is preliminary data.</text>
</comment>
<dbReference type="InterPro" id="IPR005674">
    <property type="entry name" value="CocE/Ser_esterase"/>
</dbReference>
<dbReference type="Gene3D" id="3.40.50.1820">
    <property type="entry name" value="alpha/beta hydrolase"/>
    <property type="match status" value="1"/>
</dbReference>
<dbReference type="InterPro" id="IPR050585">
    <property type="entry name" value="Xaa-Pro_dipeptidyl-ppase/CocE"/>
</dbReference>
<accession>A0A9P9IID7</accession>
<keyword evidence="1 4" id="KW-0378">Hydrolase</keyword>
<dbReference type="SUPFAM" id="SSF53474">
    <property type="entry name" value="alpha/beta-Hydrolases"/>
    <property type="match status" value="1"/>
</dbReference>
<dbReference type="SMART" id="SM00939">
    <property type="entry name" value="PepX_C"/>
    <property type="match status" value="1"/>
</dbReference>
<evidence type="ECO:0000259" key="3">
    <source>
        <dbReference type="SMART" id="SM00939"/>
    </source>
</evidence>
<dbReference type="Proteomes" id="UP000738349">
    <property type="component" value="Unassembled WGS sequence"/>
</dbReference>
<evidence type="ECO:0000256" key="1">
    <source>
        <dbReference type="ARBA" id="ARBA00022801"/>
    </source>
</evidence>
<feature type="region of interest" description="Disordered" evidence="2">
    <location>
        <begin position="1"/>
        <end position="28"/>
    </location>
</feature>
<reference evidence="4" key="1">
    <citation type="journal article" date="2021" name="Nat. Commun.">
        <title>Genetic determinants of endophytism in the Arabidopsis root mycobiome.</title>
        <authorList>
            <person name="Mesny F."/>
            <person name="Miyauchi S."/>
            <person name="Thiergart T."/>
            <person name="Pickel B."/>
            <person name="Atanasova L."/>
            <person name="Karlsson M."/>
            <person name="Huettel B."/>
            <person name="Barry K.W."/>
            <person name="Haridas S."/>
            <person name="Chen C."/>
            <person name="Bauer D."/>
            <person name="Andreopoulos W."/>
            <person name="Pangilinan J."/>
            <person name="LaButti K."/>
            <person name="Riley R."/>
            <person name="Lipzen A."/>
            <person name="Clum A."/>
            <person name="Drula E."/>
            <person name="Henrissat B."/>
            <person name="Kohler A."/>
            <person name="Grigoriev I.V."/>
            <person name="Martin F.M."/>
            <person name="Hacquard S."/>
        </authorList>
    </citation>
    <scope>NUCLEOTIDE SEQUENCE</scope>
    <source>
        <strain evidence="4">MPI-CAGE-AT-0147</strain>
    </source>
</reference>